<dbReference type="EMBL" id="NIRJ01000001">
    <property type="protein sequence ID" value="PHH96820.1"/>
    <property type="molecule type" value="Genomic_DNA"/>
</dbReference>
<dbReference type="PANTHER" id="PTHR48207">
    <property type="entry name" value="SUCCINATE--HYDROXYMETHYLGLUTARATE COA-TRANSFERASE"/>
    <property type="match status" value="1"/>
</dbReference>
<dbReference type="InterPro" id="IPR003673">
    <property type="entry name" value="CoA-Trfase_fam_III"/>
</dbReference>
<evidence type="ECO:0000313" key="3">
    <source>
        <dbReference type="Proteomes" id="UP000225199"/>
    </source>
</evidence>
<dbReference type="Gene3D" id="3.40.50.10540">
    <property type="entry name" value="Crotonobetainyl-coa:carnitine coa-transferase, domain 1"/>
    <property type="match status" value="1"/>
</dbReference>
<dbReference type="InterPro" id="IPR023606">
    <property type="entry name" value="CoA-Trfase_III_dom_1_sf"/>
</dbReference>
<dbReference type="Gene3D" id="3.30.1540.10">
    <property type="entry name" value="formyl-coa transferase, domain 3"/>
    <property type="match status" value="1"/>
</dbReference>
<dbReference type="InterPro" id="IPR044855">
    <property type="entry name" value="CoA-Trfase_III_dom3_sf"/>
</dbReference>
<keyword evidence="1" id="KW-0808">Transferase</keyword>
<name>A0A2C6AY04_FUSNP</name>
<dbReference type="Proteomes" id="UP000225199">
    <property type="component" value="Unassembled WGS sequence"/>
</dbReference>
<dbReference type="RefSeq" id="WP_098978774.1">
    <property type="nucleotide sequence ID" value="NZ_NIRJ01000001.1"/>
</dbReference>
<gene>
    <name evidence="2" type="ORF">CA840_05495</name>
</gene>
<organism evidence="2 3">
    <name type="scientific">Fusobacterium nucleatum subsp. polymorphum</name>
    <name type="common">Fusobacterium polymorphum</name>
    <dbReference type="NCBI Taxonomy" id="76857"/>
    <lineage>
        <taxon>Bacteria</taxon>
        <taxon>Fusobacteriati</taxon>
        <taxon>Fusobacteriota</taxon>
        <taxon>Fusobacteriia</taxon>
        <taxon>Fusobacteriales</taxon>
        <taxon>Fusobacteriaceae</taxon>
        <taxon>Fusobacterium</taxon>
    </lineage>
</organism>
<evidence type="ECO:0000313" key="2">
    <source>
        <dbReference type="EMBL" id="PHH96820.1"/>
    </source>
</evidence>
<comment type="caution">
    <text evidence="2">The sequence shown here is derived from an EMBL/GenBank/DDBJ whole genome shotgun (WGS) entry which is preliminary data.</text>
</comment>
<reference evidence="2 3" key="1">
    <citation type="submission" date="2017-06" db="EMBL/GenBank/DDBJ databases">
        <title>Draft genome sequence of Fusobacterium nucleatum subsp. polymorphum KCOM 1002 (=ChDC F175).</title>
        <authorList>
            <person name="Kook J.-K."/>
            <person name="Park S.-N."/>
            <person name="Lim Y.K."/>
            <person name="Roh H."/>
        </authorList>
    </citation>
    <scope>NUCLEOTIDE SEQUENCE [LARGE SCALE GENOMIC DNA]</scope>
    <source>
        <strain evidence="3">KCOM 1002 (ChDC F175)</strain>
    </source>
</reference>
<proteinExistence type="predicted"/>
<dbReference type="Pfam" id="PF02515">
    <property type="entry name" value="CoA_transf_3"/>
    <property type="match status" value="1"/>
</dbReference>
<dbReference type="AlphaFoldDB" id="A0A2C6AY04"/>
<evidence type="ECO:0000256" key="1">
    <source>
        <dbReference type="ARBA" id="ARBA00022679"/>
    </source>
</evidence>
<sequence>MNENKGLLEGIVVLDLTRVLAGPYCGTLIADMGATVIKVENPIGGDDSRSMGPFINGNSVYYANFNRSKLGCTLNLKTSEGKEIFKELVKKADIIIENYRPGTMEKLGLGYDELKKENPAIIYGAVSGFGHTGPLSKRAGYDIIGQAMGGLMSTTGWPGGPATRSGTPLGDVLGGLNLAIGILAALVNREKTGLGEKVDVALVDSVASAMENITMIYQATGRIPQRIGNRYESTYPYDSFPANDGDVIIAAGNNKLFSILCEIMEQPELKNDSRFLDVKSRVANHDDLFEIVSTWTKKYSVEEIDKKLNDAGCPASIVNTIDRLVVDRQIAGAREMFPEIEQPGIGKLQITACPQKLTRTKSYPRKAAPLLGEDNIDIYGKLLGFDKNKIKELKEKGII</sequence>
<accession>A0A2C6AY04</accession>
<dbReference type="GO" id="GO:0008410">
    <property type="term" value="F:CoA-transferase activity"/>
    <property type="evidence" value="ECO:0007669"/>
    <property type="project" value="TreeGrafter"/>
</dbReference>
<dbReference type="PANTHER" id="PTHR48207:SF3">
    <property type="entry name" value="SUCCINATE--HYDROXYMETHYLGLUTARATE COA-TRANSFERASE"/>
    <property type="match status" value="1"/>
</dbReference>
<protein>
    <submittedName>
        <fullName evidence="2">Carnitine dehydratase</fullName>
    </submittedName>
</protein>
<dbReference type="SUPFAM" id="SSF89796">
    <property type="entry name" value="CoA-transferase family III (CaiB/BaiF)"/>
    <property type="match status" value="1"/>
</dbReference>
<dbReference type="InterPro" id="IPR050483">
    <property type="entry name" value="CoA-transferase_III_domain"/>
</dbReference>